<dbReference type="GO" id="GO:0003677">
    <property type="term" value="F:DNA binding"/>
    <property type="evidence" value="ECO:0007669"/>
    <property type="project" value="InterPro"/>
</dbReference>
<dbReference type="Gene3D" id="4.10.320.10">
    <property type="entry name" value="E3-binding domain"/>
    <property type="match status" value="1"/>
</dbReference>
<dbReference type="InterPro" id="IPR055370">
    <property type="entry name" value="Lsr2_DNA-bd"/>
</dbReference>
<dbReference type="InterPro" id="IPR036625">
    <property type="entry name" value="E3-bd_dom_sf"/>
</dbReference>
<feature type="domain" description="Lsr2 DNA-binding" evidence="3">
    <location>
        <begin position="83"/>
        <end position="118"/>
    </location>
</feature>
<organism evidence="4 5">
    <name type="scientific">Rhodococcus erythropolis</name>
    <name type="common">Arthrobacter picolinophilus</name>
    <dbReference type="NCBI Taxonomy" id="1833"/>
    <lineage>
        <taxon>Bacteria</taxon>
        <taxon>Bacillati</taxon>
        <taxon>Actinomycetota</taxon>
        <taxon>Actinomycetes</taxon>
        <taxon>Mycobacteriales</taxon>
        <taxon>Nocardiaceae</taxon>
        <taxon>Rhodococcus</taxon>
        <taxon>Rhodococcus erythropolis group</taxon>
    </lineage>
</organism>
<gene>
    <name evidence="4" type="ORF">I3517_14720</name>
</gene>
<proteinExistence type="predicted"/>
<dbReference type="InterPro" id="IPR042261">
    <property type="entry name" value="Lsr2-like_dimerization"/>
</dbReference>
<dbReference type="Pfam" id="PF11774">
    <property type="entry name" value="Lsr2"/>
    <property type="match status" value="1"/>
</dbReference>
<dbReference type="GO" id="GO:0016746">
    <property type="term" value="F:acyltransferase activity"/>
    <property type="evidence" value="ECO:0007669"/>
    <property type="project" value="InterPro"/>
</dbReference>
<evidence type="ECO:0000313" key="4">
    <source>
        <dbReference type="EMBL" id="MBH5143864.1"/>
    </source>
</evidence>
<feature type="domain" description="Lsr2 dimerization" evidence="2">
    <location>
        <begin position="1"/>
        <end position="61"/>
    </location>
</feature>
<dbReference type="EMBL" id="JAECSB010000046">
    <property type="protein sequence ID" value="MBH5143864.1"/>
    <property type="molecule type" value="Genomic_DNA"/>
</dbReference>
<protein>
    <submittedName>
        <fullName evidence="4">Lsr2 family protein</fullName>
    </submittedName>
</protein>
<reference evidence="4 5" key="1">
    <citation type="submission" date="2020-12" db="EMBL/GenBank/DDBJ databases">
        <title>Draft genome sequence of furan degrading bacterial strain FUR100.</title>
        <authorList>
            <person name="Woiski C."/>
        </authorList>
    </citation>
    <scope>NUCLEOTIDE SEQUENCE [LARGE SCALE GENOMIC DNA]</scope>
    <source>
        <strain evidence="4 5">FUR100</strain>
    </source>
</reference>
<dbReference type="Proteomes" id="UP000627573">
    <property type="component" value="Unassembled WGS sequence"/>
</dbReference>
<feature type="region of interest" description="Disordered" evidence="1">
    <location>
        <begin position="66"/>
        <end position="87"/>
    </location>
</feature>
<dbReference type="Pfam" id="PF23359">
    <property type="entry name" value="Lsr2_DNA-bd"/>
    <property type="match status" value="1"/>
</dbReference>
<evidence type="ECO:0000259" key="3">
    <source>
        <dbReference type="Pfam" id="PF23359"/>
    </source>
</evidence>
<sequence length="122" mass="13454">MAEIFIRQLIDDLDGKPIETGLGHEVTFSYQGAEYRIDLRPTNADKIEAAFAPYIKVAEKVSSADKARMKTSTATKPSGSGRSAEQLKAIREWAGKNEFDVSPRGRIRTDVIDAFDAAHRGL</sequence>
<keyword evidence="5" id="KW-1185">Reference proteome</keyword>
<evidence type="ECO:0000256" key="1">
    <source>
        <dbReference type="SAM" id="MobiDB-lite"/>
    </source>
</evidence>
<accession>A0A7Z6RJ29</accession>
<evidence type="ECO:0000313" key="5">
    <source>
        <dbReference type="Proteomes" id="UP000627573"/>
    </source>
</evidence>
<name>A0A7Z6RJ29_RHOER</name>
<dbReference type="RefSeq" id="WP_116058406.1">
    <property type="nucleotide sequence ID" value="NZ_JAECSB010000046.1"/>
</dbReference>
<dbReference type="Gene3D" id="3.30.60.230">
    <property type="entry name" value="Lsr2, dimerization domain"/>
    <property type="match status" value="1"/>
</dbReference>
<dbReference type="AlphaFoldDB" id="A0A7Z6RJ29"/>
<feature type="compositionally biased region" description="Polar residues" evidence="1">
    <location>
        <begin position="70"/>
        <end position="83"/>
    </location>
</feature>
<comment type="caution">
    <text evidence="4">The sequence shown here is derived from an EMBL/GenBank/DDBJ whole genome shotgun (WGS) entry which is preliminary data.</text>
</comment>
<dbReference type="InterPro" id="IPR024412">
    <property type="entry name" value="Lsr2_dim_dom"/>
</dbReference>
<evidence type="ECO:0000259" key="2">
    <source>
        <dbReference type="Pfam" id="PF11774"/>
    </source>
</evidence>